<gene>
    <name evidence="1" type="ORF">INT48_007562</name>
</gene>
<evidence type="ECO:0000313" key="2">
    <source>
        <dbReference type="Proteomes" id="UP000613177"/>
    </source>
</evidence>
<comment type="caution">
    <text evidence="1">The sequence shown here is derived from an EMBL/GenBank/DDBJ whole genome shotgun (WGS) entry which is preliminary data.</text>
</comment>
<evidence type="ECO:0000313" key="1">
    <source>
        <dbReference type="EMBL" id="KAG2231051.1"/>
    </source>
</evidence>
<reference evidence="1" key="1">
    <citation type="submission" date="2021-01" db="EMBL/GenBank/DDBJ databases">
        <title>Metabolic potential, ecology and presence of endohyphal bacteria is reflected in genomic diversity of Mucoromycotina.</title>
        <authorList>
            <person name="Muszewska A."/>
            <person name="Okrasinska A."/>
            <person name="Steczkiewicz K."/>
            <person name="Drgas O."/>
            <person name="Orlowska M."/>
            <person name="Perlinska-Lenart U."/>
            <person name="Aleksandrzak-Piekarczyk T."/>
            <person name="Szatraj K."/>
            <person name="Zielenkiewicz U."/>
            <person name="Pilsyk S."/>
            <person name="Malc E."/>
            <person name="Mieczkowski P."/>
            <person name="Kruszewska J.S."/>
            <person name="Biernat P."/>
            <person name="Pawlowska J."/>
        </authorList>
    </citation>
    <scope>NUCLEOTIDE SEQUENCE</scope>
    <source>
        <strain evidence="1">WA0000018081</strain>
    </source>
</reference>
<name>A0A8H7VQI6_9FUNG</name>
<dbReference type="AlphaFoldDB" id="A0A8H7VQI6"/>
<sequence>MFDRNLYCARSRLVHWRLGRFTAMARNECPCTDFGALISRENFLTCRAIDLEIIDALPVAPPPGVIGVDFAISSLPTKAKVSSSPP</sequence>
<dbReference type="Proteomes" id="UP000613177">
    <property type="component" value="Unassembled WGS sequence"/>
</dbReference>
<organism evidence="1 2">
    <name type="scientific">Thamnidium elegans</name>
    <dbReference type="NCBI Taxonomy" id="101142"/>
    <lineage>
        <taxon>Eukaryota</taxon>
        <taxon>Fungi</taxon>
        <taxon>Fungi incertae sedis</taxon>
        <taxon>Mucoromycota</taxon>
        <taxon>Mucoromycotina</taxon>
        <taxon>Mucoromycetes</taxon>
        <taxon>Mucorales</taxon>
        <taxon>Mucorineae</taxon>
        <taxon>Mucoraceae</taxon>
        <taxon>Thamnidium</taxon>
    </lineage>
</organism>
<accession>A0A8H7VQI6</accession>
<proteinExistence type="predicted"/>
<protein>
    <submittedName>
        <fullName evidence="1">Uncharacterized protein</fullName>
    </submittedName>
</protein>
<dbReference type="EMBL" id="JAEPRE010000170">
    <property type="protein sequence ID" value="KAG2231051.1"/>
    <property type="molecule type" value="Genomic_DNA"/>
</dbReference>
<keyword evidence="2" id="KW-1185">Reference proteome</keyword>
<dbReference type="OrthoDB" id="2229517at2759"/>